<protein>
    <submittedName>
        <fullName evidence="2">Uncharacterized protein</fullName>
    </submittedName>
</protein>
<dbReference type="Proteomes" id="UP000605970">
    <property type="component" value="Unassembled WGS sequence"/>
</dbReference>
<evidence type="ECO:0000313" key="3">
    <source>
        <dbReference type="Proteomes" id="UP000605970"/>
    </source>
</evidence>
<dbReference type="AlphaFoldDB" id="A0A8T0A1J5"/>
<evidence type="ECO:0000313" key="2">
    <source>
        <dbReference type="EMBL" id="KAF7639392.1"/>
    </source>
</evidence>
<keyword evidence="3" id="KW-1185">Reference proteome</keyword>
<feature type="chain" id="PRO_5035902018" evidence="1">
    <location>
        <begin position="17"/>
        <end position="196"/>
    </location>
</feature>
<evidence type="ECO:0000256" key="1">
    <source>
        <dbReference type="SAM" id="SignalP"/>
    </source>
</evidence>
<keyword evidence="1" id="KW-0732">Signal</keyword>
<name>A0A8T0A1J5_9BILA</name>
<feature type="signal peptide" evidence="1">
    <location>
        <begin position="1"/>
        <end position="16"/>
    </location>
</feature>
<organism evidence="2 3">
    <name type="scientific">Meloidogyne graminicola</name>
    <dbReference type="NCBI Taxonomy" id="189291"/>
    <lineage>
        <taxon>Eukaryota</taxon>
        <taxon>Metazoa</taxon>
        <taxon>Ecdysozoa</taxon>
        <taxon>Nematoda</taxon>
        <taxon>Chromadorea</taxon>
        <taxon>Rhabditida</taxon>
        <taxon>Tylenchina</taxon>
        <taxon>Tylenchomorpha</taxon>
        <taxon>Tylenchoidea</taxon>
        <taxon>Meloidogynidae</taxon>
        <taxon>Meloidogyninae</taxon>
        <taxon>Meloidogyne</taxon>
    </lineage>
</organism>
<comment type="caution">
    <text evidence="2">The sequence shown here is derived from an EMBL/GenBank/DDBJ whole genome shotgun (WGS) entry which is preliminary data.</text>
</comment>
<accession>A0A8T0A1J5</accession>
<sequence length="196" mass="22893">MKILNLFLIFIQFALCLTVDLMTEPGELFSELVDIHKKMLNPSINKRTLEELIKISENNPNIMYPLTMNEINIIAPPTIVSITQQYEQFKHLLFEFKKNLKLIEETKNNHMNLDLKLGRDIDFYENSIKINKTLQNIVIQAMYNIHYEVNNLNKVYKKDLEEQNQQNVHNIISFTGNEAESNHIRPRITGGGNGYN</sequence>
<reference evidence="2" key="1">
    <citation type="journal article" date="2020" name="Ecol. Evol.">
        <title>Genome structure and content of the rice root-knot nematode (Meloidogyne graminicola).</title>
        <authorList>
            <person name="Phan N.T."/>
            <person name="Danchin E.G.J."/>
            <person name="Klopp C."/>
            <person name="Perfus-Barbeoch L."/>
            <person name="Kozlowski D.K."/>
            <person name="Koutsovoulos G.D."/>
            <person name="Lopez-Roques C."/>
            <person name="Bouchez O."/>
            <person name="Zahm M."/>
            <person name="Besnard G."/>
            <person name="Bellafiore S."/>
        </authorList>
    </citation>
    <scope>NUCLEOTIDE SEQUENCE</scope>
    <source>
        <strain evidence="2">VN-18</strain>
    </source>
</reference>
<proteinExistence type="predicted"/>
<dbReference type="EMBL" id="JABEBT010000005">
    <property type="protein sequence ID" value="KAF7639392.1"/>
    <property type="molecule type" value="Genomic_DNA"/>
</dbReference>
<gene>
    <name evidence="2" type="ORF">Mgra_00001062</name>
</gene>